<comment type="caution">
    <text evidence="2">The sequence shown here is derived from an EMBL/GenBank/DDBJ whole genome shotgun (WGS) entry which is preliminary data.</text>
</comment>
<dbReference type="Proteomes" id="UP001223886">
    <property type="component" value="Unassembled WGS sequence"/>
</dbReference>
<evidence type="ECO:0000256" key="1">
    <source>
        <dbReference type="SAM" id="Phobius"/>
    </source>
</evidence>
<protein>
    <submittedName>
        <fullName evidence="2">Uncharacterized protein</fullName>
    </submittedName>
</protein>
<accession>A0ABT9M218</accession>
<reference evidence="2 3" key="1">
    <citation type="submission" date="2023-07" db="EMBL/GenBank/DDBJ databases">
        <title>Genomic Encyclopedia of Type Strains, Phase IV (KMG-IV): sequencing the most valuable type-strain genomes for metagenomic binning, comparative biology and taxonomic classification.</title>
        <authorList>
            <person name="Goeker M."/>
        </authorList>
    </citation>
    <scope>NUCLEOTIDE SEQUENCE [LARGE SCALE GENOMIC DNA]</scope>
    <source>
        <strain evidence="2 3">DSM 25963</strain>
    </source>
</reference>
<name>A0ABT9M218_9THEO</name>
<evidence type="ECO:0000313" key="2">
    <source>
        <dbReference type="EMBL" id="MDP9750177.1"/>
    </source>
</evidence>
<keyword evidence="3" id="KW-1185">Reference proteome</keyword>
<evidence type="ECO:0000313" key="3">
    <source>
        <dbReference type="Proteomes" id="UP001223886"/>
    </source>
</evidence>
<sequence length="102" mass="11861">MKFDPHNYPINHRAIKLVLLKHAYMGLRQTLSFIEHRDGNFLLEPPRLFIDGFNAFVRIPAVLLIYKSPTMQEFFQSLTLPVIGLIMTAIGLFSLHRHSQTR</sequence>
<dbReference type="EMBL" id="JAURUP010000005">
    <property type="protein sequence ID" value="MDP9750177.1"/>
    <property type="molecule type" value="Genomic_DNA"/>
</dbReference>
<keyword evidence="1" id="KW-0472">Membrane</keyword>
<keyword evidence="1" id="KW-0812">Transmembrane</keyword>
<dbReference type="RefSeq" id="WP_307680870.1">
    <property type="nucleotide sequence ID" value="NZ_JAURUP010000005.1"/>
</dbReference>
<keyword evidence="1" id="KW-1133">Transmembrane helix</keyword>
<feature type="transmembrane region" description="Helical" evidence="1">
    <location>
        <begin position="78"/>
        <end position="96"/>
    </location>
</feature>
<organism evidence="2 3">
    <name type="scientific">Thermoanaerobacter pentosaceus</name>
    <dbReference type="NCBI Taxonomy" id="694059"/>
    <lineage>
        <taxon>Bacteria</taxon>
        <taxon>Bacillati</taxon>
        <taxon>Bacillota</taxon>
        <taxon>Clostridia</taxon>
        <taxon>Thermoanaerobacterales</taxon>
        <taxon>Thermoanaerobacteraceae</taxon>
        <taxon>Thermoanaerobacter</taxon>
    </lineage>
</organism>
<gene>
    <name evidence="2" type="ORF">J2S24_000644</name>
</gene>
<proteinExistence type="predicted"/>